<proteinExistence type="predicted"/>
<feature type="chain" id="PRO_5042563220" evidence="1">
    <location>
        <begin position="21"/>
        <end position="698"/>
    </location>
</feature>
<dbReference type="RefSeq" id="WP_271207495.1">
    <property type="nucleotide sequence ID" value="NZ_CP112887.1"/>
</dbReference>
<dbReference type="AlphaFoldDB" id="A0AAJ5QXF9"/>
<dbReference type="InterPro" id="IPR010344">
    <property type="entry name" value="YbjH"/>
</dbReference>
<dbReference type="Pfam" id="PF06082">
    <property type="entry name" value="YjbH"/>
    <property type="match status" value="1"/>
</dbReference>
<evidence type="ECO:0000313" key="2">
    <source>
        <dbReference type="EMBL" id="WBW62904.1"/>
    </source>
</evidence>
<evidence type="ECO:0000256" key="1">
    <source>
        <dbReference type="SAM" id="SignalP"/>
    </source>
</evidence>
<name>A0AAJ5QXF9_9ENTR</name>
<gene>
    <name evidence="2" type="ORF">OR613_08320</name>
</gene>
<feature type="signal peptide" evidence="1">
    <location>
        <begin position="1"/>
        <end position="20"/>
    </location>
</feature>
<evidence type="ECO:0000313" key="3">
    <source>
        <dbReference type="Proteomes" id="UP001210130"/>
    </source>
</evidence>
<dbReference type="EMBL" id="CP112887">
    <property type="protein sequence ID" value="WBW62904.1"/>
    <property type="molecule type" value="Genomic_DNA"/>
</dbReference>
<keyword evidence="3" id="KW-1185">Reference proteome</keyword>
<keyword evidence="1" id="KW-0732">Signal</keyword>
<dbReference type="Proteomes" id="UP001210130">
    <property type="component" value="Chromosome"/>
</dbReference>
<protein>
    <submittedName>
        <fullName evidence="2">YjbH domain-containing protein</fullName>
    </submittedName>
</protein>
<sequence length="698" mass="78802">MKRDFLLSLLTVSVAFACHAEETETYPLPLGPSQSDFGGAGLMQTPTARIPKEGEISANYRNNDQYRFYSFSIAMFPWLETTLRYTDVRDRLYSNDPSFSGSQSYKDKSFDIKLRLWEEGHYLPQVAYGMRDIGGSGLFDSEYFVANKAVGPLDFSLGVGWGYIGNSGNITNPFCSYSDKYCKRSSSTSHAAGDFNFSDTFKGPAGVFGGVSWQTPWQPLRLKVEYDGNNYRDDFAGHLAQSSKWNWGMVYRVTDWMDMNASYERGNTFMFGFTLRMNANDLRPSLQDPKPAYQPQEQAPHVVQYSVAANQLNALEDTAGLSGPRLEIAGDKLKASGEQDKYLNTQDGVDRANLIMVNDLPANVKTLEVTQSRFGMPLVTTRTDVASLRQQQEGYPLGHEQPLRQQRVEADTTQGQGFYKDKRRLDYSLGPVLRQSVGGPESFYMYQIGVVGDASYWLTNNWMVEGSVFANVSNNYNKFNYDGAPTDSTLPRVRTHIRDYVENDVYVQSLQTNYVRALGNNFYGQLYGGYLEMMYGGVGAEVLYRPLDADWAIGIDGNYVKQRDWDNMMRFTNYKVATGHLTGYWRPWFADDILLKLSLGQYLAKDKGATLDISKRFDSGVVIGTYATQTNVSKKEYGEGSFTKGFYISIPLDLMSTQPTRSRPTISWTPLTRDGGQMLGRQYQLYDMTSDRERPIAP</sequence>
<organism evidence="2 3">
    <name type="scientific">Klebsiella electrica</name>
    <dbReference type="NCBI Taxonomy" id="1259973"/>
    <lineage>
        <taxon>Bacteria</taxon>
        <taxon>Pseudomonadati</taxon>
        <taxon>Pseudomonadota</taxon>
        <taxon>Gammaproteobacteria</taxon>
        <taxon>Enterobacterales</taxon>
        <taxon>Enterobacteriaceae</taxon>
        <taxon>Klebsiella/Raoultella group</taxon>
        <taxon>Klebsiella</taxon>
    </lineage>
</organism>
<reference evidence="2 3" key="1">
    <citation type="journal article" date="2023" name="Microbiol. Resour. Announc.">
        <title>Complete Genome Sequence of the First Colistin-Resistant Raoultella electrica Strain.</title>
        <authorList>
            <person name="Aldeia C."/>
            <person name="Campos-Madueno E.I."/>
            <person name="Sendi P."/>
            <person name="Endimiani A."/>
        </authorList>
    </citation>
    <scope>NUCLEOTIDE SEQUENCE [LARGE SCALE GENOMIC DNA]</scope>
    <source>
        <strain evidence="2 3">S2-IND-01-C</strain>
    </source>
</reference>
<accession>A0AAJ5QXF9</accession>
<dbReference type="PROSITE" id="PS51257">
    <property type="entry name" value="PROKAR_LIPOPROTEIN"/>
    <property type="match status" value="1"/>
</dbReference>